<sequence length="859" mass="98986">MKWIIVSSLFIGFLGFLFIRGGNNNVCKTFEDYYTNRDVNQNCYYNPDFELTVPDIVQRNGYPLEEYQVTTDDGYILTIFRIPHGKEPEQISPQKRKPIFLQHGMTLNSGTFVNIGKKSLAYILADAGFDVWLGNFRGSLYSKNHSSLSFDDESYWDFSFHENGVYDVPAQIDLVHKITKQKIIFIGYSLGSTAAYIYTSVFPKASNEKLEIIINFAPSIFIEDVGSLFTVIGHSWFVLEKFLQTLTRGKLFVRQPIPFELVRTLCLPFPFQMRMCQLLEMFALGFNFPQNDPETLPITILHNTDTASVKSITHFIQMGHAQKFQSFDHGPKKNQLLYGNPNPPIYNLSNVRVPSYTFLGKNDLGVSQKSIERLYYELPQDTVTHGVYHVEDNNFNHLNFITAKDIVPLVYDHLLIFLNHDRDQNPNCFYNPDTNLNVSEIIKNRGYPLEIHDVITDDGYILTTFRIPHGKNARSKKLGTPIFIQHGVLINSACFVNRGSKSLAFILAEAGYDVWLGNFRGTIYSRKHINFTDEDKEYWNFDTYELGRYDVGANINLIYKLTKQQVVYLGFSFGSTAGYMYCASFPDVAKAKVKIIIGMAPTLYLKEWKSISKYFIPFWFKMQPLALKFTKGEVYLRGKGTNTLRRFLCLPYPIQMYICQFFDMLVTGFDYEQNDPETLPVTLVQNSDATSYRTITHGLQLIQKGTFDYCDYGSELNKIKYGIEKVPRYNISKLSIPTYLIYAKNDMMITKENVLKSYEILLKKKINVYGIYEIKHDAFNHDDFIVARDVVPLLYNPIVEFINSLYRSDIQISPNSIIELGLKYSKSKRGKISIFCVSGIKYNFQIENLAHPISVESRN</sequence>
<dbReference type="PANTHER" id="PTHR11005">
    <property type="entry name" value="LYSOSOMAL ACID LIPASE-RELATED"/>
    <property type="match status" value="1"/>
</dbReference>
<keyword evidence="4" id="KW-0442">Lipid degradation</keyword>
<dbReference type="InterPro" id="IPR029058">
    <property type="entry name" value="AB_hydrolase_fold"/>
</dbReference>
<evidence type="ECO:0000256" key="4">
    <source>
        <dbReference type="ARBA" id="ARBA00022963"/>
    </source>
</evidence>
<evidence type="ECO:0000313" key="10">
    <source>
        <dbReference type="Proteomes" id="UP001353858"/>
    </source>
</evidence>
<dbReference type="EMBL" id="JARPUR010000001">
    <property type="protein sequence ID" value="KAK4886694.1"/>
    <property type="molecule type" value="Genomic_DNA"/>
</dbReference>
<dbReference type="SUPFAM" id="SSF53474">
    <property type="entry name" value="alpha/beta-Hydrolases"/>
    <property type="match status" value="2"/>
</dbReference>
<evidence type="ECO:0000256" key="3">
    <source>
        <dbReference type="ARBA" id="ARBA00022801"/>
    </source>
</evidence>
<keyword evidence="3" id="KW-0378">Hydrolase</keyword>
<reference evidence="10" key="1">
    <citation type="submission" date="2023-01" db="EMBL/GenBank/DDBJ databases">
        <title>Key to firefly adult light organ development and bioluminescence: homeobox transcription factors regulate luciferase expression and transportation to peroxisome.</title>
        <authorList>
            <person name="Fu X."/>
        </authorList>
    </citation>
    <scope>NUCLEOTIDE SEQUENCE [LARGE SCALE GENOMIC DNA]</scope>
</reference>
<dbReference type="GO" id="GO:0016787">
    <property type="term" value="F:hydrolase activity"/>
    <property type="evidence" value="ECO:0007669"/>
    <property type="project" value="UniProtKB-KW"/>
</dbReference>
<protein>
    <recommendedName>
        <fullName evidence="8">Partial AB-hydrolase lipase domain-containing protein</fullName>
    </recommendedName>
</protein>
<evidence type="ECO:0000256" key="1">
    <source>
        <dbReference type="ARBA" id="ARBA00010701"/>
    </source>
</evidence>
<dbReference type="AlphaFoldDB" id="A0AAN7SM29"/>
<keyword evidence="6" id="KW-0325">Glycoprotein</keyword>
<evidence type="ECO:0000259" key="8">
    <source>
        <dbReference type="Pfam" id="PF04083"/>
    </source>
</evidence>
<feature type="signal peptide" evidence="7">
    <location>
        <begin position="1"/>
        <end position="24"/>
    </location>
</feature>
<dbReference type="InterPro" id="IPR006693">
    <property type="entry name" value="AB_hydrolase_lipase"/>
</dbReference>
<feature type="domain" description="Partial AB-hydrolase lipase" evidence="8">
    <location>
        <begin position="53"/>
        <end position="114"/>
    </location>
</feature>
<keyword evidence="2 7" id="KW-0732">Signal</keyword>
<accession>A0AAN7SM29</accession>
<feature type="chain" id="PRO_5042873946" description="Partial AB-hydrolase lipase domain-containing protein" evidence="7">
    <location>
        <begin position="25"/>
        <end position="859"/>
    </location>
</feature>
<comment type="caution">
    <text evidence="9">The sequence shown here is derived from an EMBL/GenBank/DDBJ whole genome shotgun (WGS) entry which is preliminary data.</text>
</comment>
<evidence type="ECO:0000256" key="6">
    <source>
        <dbReference type="ARBA" id="ARBA00023180"/>
    </source>
</evidence>
<comment type="similarity">
    <text evidence="1">Belongs to the AB hydrolase superfamily. Lipase family.</text>
</comment>
<proteinExistence type="inferred from homology"/>
<name>A0AAN7SM29_9COLE</name>
<evidence type="ECO:0000256" key="5">
    <source>
        <dbReference type="ARBA" id="ARBA00023098"/>
    </source>
</evidence>
<gene>
    <name evidence="9" type="ORF">RN001_002965</name>
</gene>
<dbReference type="FunFam" id="3.40.50.1820:FF:000057">
    <property type="entry name" value="Lipase"/>
    <property type="match status" value="2"/>
</dbReference>
<dbReference type="Gene3D" id="3.40.50.1820">
    <property type="entry name" value="alpha/beta hydrolase"/>
    <property type="match status" value="2"/>
</dbReference>
<evidence type="ECO:0000256" key="7">
    <source>
        <dbReference type="SAM" id="SignalP"/>
    </source>
</evidence>
<dbReference type="Pfam" id="PF04083">
    <property type="entry name" value="Abhydro_lipase"/>
    <property type="match status" value="2"/>
</dbReference>
<evidence type="ECO:0000256" key="2">
    <source>
        <dbReference type="ARBA" id="ARBA00022729"/>
    </source>
</evidence>
<keyword evidence="5" id="KW-0443">Lipid metabolism</keyword>
<organism evidence="9 10">
    <name type="scientific">Aquatica leii</name>
    <dbReference type="NCBI Taxonomy" id="1421715"/>
    <lineage>
        <taxon>Eukaryota</taxon>
        <taxon>Metazoa</taxon>
        <taxon>Ecdysozoa</taxon>
        <taxon>Arthropoda</taxon>
        <taxon>Hexapoda</taxon>
        <taxon>Insecta</taxon>
        <taxon>Pterygota</taxon>
        <taxon>Neoptera</taxon>
        <taxon>Endopterygota</taxon>
        <taxon>Coleoptera</taxon>
        <taxon>Polyphaga</taxon>
        <taxon>Elateriformia</taxon>
        <taxon>Elateroidea</taxon>
        <taxon>Lampyridae</taxon>
        <taxon>Luciolinae</taxon>
        <taxon>Aquatica</taxon>
    </lineage>
</organism>
<dbReference type="GO" id="GO:0016042">
    <property type="term" value="P:lipid catabolic process"/>
    <property type="evidence" value="ECO:0007669"/>
    <property type="project" value="UniProtKB-KW"/>
</dbReference>
<feature type="domain" description="Partial AB-hydrolase lipase" evidence="8">
    <location>
        <begin position="438"/>
        <end position="497"/>
    </location>
</feature>
<keyword evidence="10" id="KW-1185">Reference proteome</keyword>
<dbReference type="Proteomes" id="UP001353858">
    <property type="component" value="Unassembled WGS sequence"/>
</dbReference>
<evidence type="ECO:0000313" key="9">
    <source>
        <dbReference type="EMBL" id="KAK4886694.1"/>
    </source>
</evidence>